<dbReference type="RefSeq" id="WP_407704847.1">
    <property type="nucleotide sequence ID" value="NZ_BSSV01000001.1"/>
</dbReference>
<evidence type="ECO:0000256" key="1">
    <source>
        <dbReference type="ARBA" id="ARBA00004651"/>
    </source>
</evidence>
<keyword evidence="5 6" id="KW-0472">Membrane</keyword>
<feature type="domain" description="Cardiolipin synthase N-terminal" evidence="7">
    <location>
        <begin position="20"/>
        <end position="62"/>
    </location>
</feature>
<evidence type="ECO:0000256" key="5">
    <source>
        <dbReference type="ARBA" id="ARBA00023136"/>
    </source>
</evidence>
<keyword evidence="2" id="KW-1003">Cell membrane</keyword>
<comment type="subcellular location">
    <subcellularLocation>
        <location evidence="1">Cell membrane</location>
        <topology evidence="1">Multi-pass membrane protein</topology>
    </subcellularLocation>
</comment>
<dbReference type="InterPro" id="IPR027379">
    <property type="entry name" value="CLS_N"/>
</dbReference>
<keyword evidence="9" id="KW-1185">Reference proteome</keyword>
<gene>
    <name evidence="8" type="ORF">tloyanaT_07680</name>
</gene>
<evidence type="ECO:0000256" key="3">
    <source>
        <dbReference type="ARBA" id="ARBA00022692"/>
    </source>
</evidence>
<dbReference type="Pfam" id="PF13396">
    <property type="entry name" value="PLDc_N"/>
    <property type="match status" value="1"/>
</dbReference>
<keyword evidence="4 6" id="KW-1133">Transmembrane helix</keyword>
<name>A0ABQ6HDH3_9GAMM</name>
<evidence type="ECO:0000313" key="9">
    <source>
        <dbReference type="Proteomes" id="UP001157134"/>
    </source>
</evidence>
<reference evidence="8 9" key="1">
    <citation type="submission" date="2023-03" db="EMBL/GenBank/DDBJ databases">
        <title>Thalassotalea loyana LMG 22536T draft genome sequence.</title>
        <authorList>
            <person name="Sawabe T."/>
        </authorList>
    </citation>
    <scope>NUCLEOTIDE SEQUENCE [LARGE SCALE GENOMIC DNA]</scope>
    <source>
        <strain evidence="8 9">LMG 22536</strain>
    </source>
</reference>
<feature type="transmembrane region" description="Helical" evidence="6">
    <location>
        <begin position="6"/>
        <end position="29"/>
    </location>
</feature>
<dbReference type="EMBL" id="BSSV01000001">
    <property type="protein sequence ID" value="GLX84516.1"/>
    <property type="molecule type" value="Genomic_DNA"/>
</dbReference>
<evidence type="ECO:0000256" key="2">
    <source>
        <dbReference type="ARBA" id="ARBA00022475"/>
    </source>
</evidence>
<feature type="transmembrane region" description="Helical" evidence="6">
    <location>
        <begin position="41"/>
        <end position="61"/>
    </location>
</feature>
<organism evidence="8 9">
    <name type="scientific">Thalassotalea loyana</name>
    <dbReference type="NCBI Taxonomy" id="280483"/>
    <lineage>
        <taxon>Bacteria</taxon>
        <taxon>Pseudomonadati</taxon>
        <taxon>Pseudomonadota</taxon>
        <taxon>Gammaproteobacteria</taxon>
        <taxon>Alteromonadales</taxon>
        <taxon>Colwelliaceae</taxon>
        <taxon>Thalassotalea</taxon>
    </lineage>
</organism>
<evidence type="ECO:0000313" key="8">
    <source>
        <dbReference type="EMBL" id="GLX84516.1"/>
    </source>
</evidence>
<protein>
    <recommendedName>
        <fullName evidence="7">Cardiolipin synthase N-terminal domain-containing protein</fullName>
    </recommendedName>
</protein>
<sequence length="75" mass="8529">MDILLTPIVIFFIVLPVLLAAWLYPAIHINKSCRTEGNEKLLWVFTAIFFSWLALLVYFLLSPIITKATAADPNH</sequence>
<accession>A0ABQ6HDH3</accession>
<keyword evidence="3 6" id="KW-0812">Transmembrane</keyword>
<comment type="caution">
    <text evidence="8">The sequence shown here is derived from an EMBL/GenBank/DDBJ whole genome shotgun (WGS) entry which is preliminary data.</text>
</comment>
<evidence type="ECO:0000259" key="7">
    <source>
        <dbReference type="Pfam" id="PF13396"/>
    </source>
</evidence>
<proteinExistence type="predicted"/>
<dbReference type="Proteomes" id="UP001157134">
    <property type="component" value="Unassembled WGS sequence"/>
</dbReference>
<evidence type="ECO:0000256" key="4">
    <source>
        <dbReference type="ARBA" id="ARBA00022989"/>
    </source>
</evidence>
<evidence type="ECO:0000256" key="6">
    <source>
        <dbReference type="SAM" id="Phobius"/>
    </source>
</evidence>